<dbReference type="Proteomes" id="UP000887540">
    <property type="component" value="Unplaced"/>
</dbReference>
<dbReference type="InterPro" id="IPR045088">
    <property type="entry name" value="ALAT1/2-like"/>
</dbReference>
<dbReference type="PANTHER" id="PTHR11751">
    <property type="entry name" value="ALANINE AMINOTRANSFERASE"/>
    <property type="match status" value="1"/>
</dbReference>
<sequence>MKDLEKAYKNAEKKGIVPKILVLINPGNPTGQVMSKEKIRELVEFAFSRKLLIIADEVYQSLVYDENSEFHSVKKVMVEMGEPYCNMELASVHSASKGYFNESGLRAGYVEFFNFEPPVLQTLFTVMSLRFVTTSLGQVALDCLLNPPKPGDESYETWNNEKQTIIKYLREKSLIFHENINSIPGLECNPIQSSMYYFTKIDMPSKAIEESKKLGMDPDFMYTTQLLQKTGVADDNTTRKECGQNSVRKNTKVS</sequence>
<evidence type="ECO:0000313" key="13">
    <source>
        <dbReference type="WBParaSite" id="ACRNAN_Path_1030.g3950.t1"/>
    </source>
</evidence>
<evidence type="ECO:0000256" key="5">
    <source>
        <dbReference type="ARBA" id="ARBA00022898"/>
    </source>
</evidence>
<dbReference type="AlphaFoldDB" id="A0A914BUL4"/>
<dbReference type="CDD" id="cd00609">
    <property type="entry name" value="AAT_like"/>
    <property type="match status" value="1"/>
</dbReference>
<feature type="region of interest" description="Disordered" evidence="10">
    <location>
        <begin position="235"/>
        <end position="254"/>
    </location>
</feature>
<dbReference type="InterPro" id="IPR004839">
    <property type="entry name" value="Aminotransferase_I/II_large"/>
</dbReference>
<keyword evidence="5" id="KW-0663">Pyridoxal phosphate</keyword>
<keyword evidence="3" id="KW-0032">Aminotransferase</keyword>
<dbReference type="Gene3D" id="3.90.1150.10">
    <property type="entry name" value="Aspartate Aminotransferase, domain 1"/>
    <property type="match status" value="1"/>
</dbReference>
<feature type="domain" description="Aminotransferase class I/classII large" evidence="11">
    <location>
        <begin position="1"/>
        <end position="207"/>
    </location>
</feature>
<dbReference type="Gene3D" id="3.40.640.10">
    <property type="entry name" value="Type I PLP-dependent aspartate aminotransferase-like (Major domain)"/>
    <property type="match status" value="1"/>
</dbReference>
<evidence type="ECO:0000256" key="6">
    <source>
        <dbReference type="ARBA" id="ARBA00025708"/>
    </source>
</evidence>
<comment type="similarity">
    <text evidence="7">Belongs to the class-I pyridoxal-phosphate-dependent aminotransferase family. Alanine aminotransferase subfamily.</text>
</comment>
<protein>
    <recommendedName>
        <fullName evidence="8">alanine transaminase</fullName>
        <ecNumber evidence="8">2.6.1.2</ecNumber>
    </recommendedName>
</protein>
<dbReference type="PANTHER" id="PTHR11751:SF29">
    <property type="entry name" value="ALANINE TRANSAMINASE"/>
    <property type="match status" value="1"/>
</dbReference>
<evidence type="ECO:0000256" key="8">
    <source>
        <dbReference type="ARBA" id="ARBA00026106"/>
    </source>
</evidence>
<dbReference type="SUPFAM" id="SSF53383">
    <property type="entry name" value="PLP-dependent transferases"/>
    <property type="match status" value="1"/>
</dbReference>
<dbReference type="WBParaSite" id="ACRNAN_Path_1030.g3950.t1">
    <property type="protein sequence ID" value="ACRNAN_Path_1030.g3950.t1"/>
    <property type="gene ID" value="ACRNAN_Path_1030.g3950"/>
</dbReference>
<keyword evidence="4" id="KW-0808">Transferase</keyword>
<dbReference type="GO" id="GO:0030170">
    <property type="term" value="F:pyridoxal phosphate binding"/>
    <property type="evidence" value="ECO:0007669"/>
    <property type="project" value="InterPro"/>
</dbReference>
<dbReference type="GO" id="GO:0004021">
    <property type="term" value="F:L-alanine:2-oxoglutarate aminotransferase activity"/>
    <property type="evidence" value="ECO:0007669"/>
    <property type="project" value="UniProtKB-EC"/>
</dbReference>
<dbReference type="InterPro" id="IPR015421">
    <property type="entry name" value="PyrdxlP-dep_Trfase_major"/>
</dbReference>
<evidence type="ECO:0000256" key="1">
    <source>
        <dbReference type="ARBA" id="ARBA00001933"/>
    </source>
</evidence>
<keyword evidence="12" id="KW-1185">Reference proteome</keyword>
<reference evidence="13" key="1">
    <citation type="submission" date="2022-11" db="UniProtKB">
        <authorList>
            <consortium name="WormBaseParasite"/>
        </authorList>
    </citation>
    <scope>IDENTIFICATION</scope>
</reference>
<evidence type="ECO:0000313" key="12">
    <source>
        <dbReference type="Proteomes" id="UP000887540"/>
    </source>
</evidence>
<evidence type="ECO:0000256" key="3">
    <source>
        <dbReference type="ARBA" id="ARBA00022576"/>
    </source>
</evidence>
<dbReference type="InterPro" id="IPR015422">
    <property type="entry name" value="PyrdxlP-dep_Trfase_small"/>
</dbReference>
<proteinExistence type="inferred from homology"/>
<comment type="subunit">
    <text evidence="2">Homodimer.</text>
</comment>
<dbReference type="Pfam" id="PF00155">
    <property type="entry name" value="Aminotran_1_2"/>
    <property type="match status" value="1"/>
</dbReference>
<accession>A0A914BUL4</accession>
<evidence type="ECO:0000256" key="9">
    <source>
        <dbReference type="ARBA" id="ARBA00047412"/>
    </source>
</evidence>
<comment type="pathway">
    <text evidence="6">Amino-acid degradation; L-alanine degradation via transaminase pathway; pyruvate from L-alanine: step 1/1.</text>
</comment>
<evidence type="ECO:0000259" key="11">
    <source>
        <dbReference type="Pfam" id="PF00155"/>
    </source>
</evidence>
<evidence type="ECO:0000256" key="4">
    <source>
        <dbReference type="ARBA" id="ARBA00022679"/>
    </source>
</evidence>
<dbReference type="EC" id="2.6.1.2" evidence="8"/>
<organism evidence="12 13">
    <name type="scientific">Acrobeloides nanus</name>
    <dbReference type="NCBI Taxonomy" id="290746"/>
    <lineage>
        <taxon>Eukaryota</taxon>
        <taxon>Metazoa</taxon>
        <taxon>Ecdysozoa</taxon>
        <taxon>Nematoda</taxon>
        <taxon>Chromadorea</taxon>
        <taxon>Rhabditida</taxon>
        <taxon>Tylenchina</taxon>
        <taxon>Cephalobomorpha</taxon>
        <taxon>Cephaloboidea</taxon>
        <taxon>Cephalobidae</taxon>
        <taxon>Acrobeloides</taxon>
    </lineage>
</organism>
<name>A0A914BUL4_9BILA</name>
<comment type="cofactor">
    <cofactor evidence="1">
        <name>pyridoxal 5'-phosphate</name>
        <dbReference type="ChEBI" id="CHEBI:597326"/>
    </cofactor>
</comment>
<dbReference type="InterPro" id="IPR015424">
    <property type="entry name" value="PyrdxlP-dep_Trfase"/>
</dbReference>
<evidence type="ECO:0000256" key="2">
    <source>
        <dbReference type="ARBA" id="ARBA00011738"/>
    </source>
</evidence>
<evidence type="ECO:0000256" key="10">
    <source>
        <dbReference type="SAM" id="MobiDB-lite"/>
    </source>
</evidence>
<evidence type="ECO:0000256" key="7">
    <source>
        <dbReference type="ARBA" id="ARBA00025785"/>
    </source>
</evidence>
<comment type="catalytic activity">
    <reaction evidence="9">
        <text>L-alanine + 2-oxoglutarate = pyruvate + L-glutamate</text>
        <dbReference type="Rhea" id="RHEA:19453"/>
        <dbReference type="ChEBI" id="CHEBI:15361"/>
        <dbReference type="ChEBI" id="CHEBI:16810"/>
        <dbReference type="ChEBI" id="CHEBI:29985"/>
        <dbReference type="ChEBI" id="CHEBI:57972"/>
        <dbReference type="EC" id="2.6.1.2"/>
    </reaction>
</comment>